<organism evidence="12 13">
    <name type="scientific">Sphingomonas alpina</name>
    <dbReference type="NCBI Taxonomy" id="653931"/>
    <lineage>
        <taxon>Bacteria</taxon>
        <taxon>Pseudomonadati</taxon>
        <taxon>Pseudomonadota</taxon>
        <taxon>Alphaproteobacteria</taxon>
        <taxon>Sphingomonadales</taxon>
        <taxon>Sphingomonadaceae</taxon>
        <taxon>Sphingomonas</taxon>
    </lineage>
</organism>
<name>A0A7H0LH67_9SPHN</name>
<protein>
    <recommendedName>
        <fullName evidence="10">Protein TonB</fullName>
    </recommendedName>
</protein>
<dbReference type="AlphaFoldDB" id="A0A7H0LH67"/>
<keyword evidence="10" id="KW-0735">Signal-anchor</keyword>
<dbReference type="SUPFAM" id="SSF74653">
    <property type="entry name" value="TolA/TonB C-terminal domain"/>
    <property type="match status" value="1"/>
</dbReference>
<dbReference type="NCBIfam" id="TIGR01352">
    <property type="entry name" value="tonB_Cterm"/>
    <property type="match status" value="1"/>
</dbReference>
<comment type="subcellular location">
    <subcellularLocation>
        <location evidence="1 10">Cell inner membrane</location>
        <topology evidence="1 10">Single-pass membrane protein</topology>
        <orientation evidence="1 10">Periplasmic side</orientation>
    </subcellularLocation>
</comment>
<evidence type="ECO:0000256" key="6">
    <source>
        <dbReference type="ARBA" id="ARBA00022692"/>
    </source>
</evidence>
<dbReference type="GO" id="GO:0031992">
    <property type="term" value="F:energy transducer activity"/>
    <property type="evidence" value="ECO:0007669"/>
    <property type="project" value="InterPro"/>
</dbReference>
<dbReference type="InterPro" id="IPR006260">
    <property type="entry name" value="TonB/TolA_C"/>
</dbReference>
<dbReference type="GO" id="GO:0015031">
    <property type="term" value="P:protein transport"/>
    <property type="evidence" value="ECO:0007669"/>
    <property type="project" value="UniProtKB-UniRule"/>
</dbReference>
<gene>
    <name evidence="12" type="ORF">H3Z74_20365</name>
</gene>
<evidence type="ECO:0000256" key="1">
    <source>
        <dbReference type="ARBA" id="ARBA00004383"/>
    </source>
</evidence>
<dbReference type="Pfam" id="PF03544">
    <property type="entry name" value="TonB_C"/>
    <property type="match status" value="1"/>
</dbReference>
<keyword evidence="5 10" id="KW-0997">Cell inner membrane</keyword>
<dbReference type="PRINTS" id="PR01374">
    <property type="entry name" value="TONBPROTEIN"/>
</dbReference>
<sequence length="222" mass="23879">MYADRYGKTGIKPGSLTVAIGLNGAILAALIFSTPEITTRVETILEGTNIPIPETPPPEPIKPEIKPKPETKVIQRAQPERPINPDPIIQTASTNLVSGTTTITPPFVPGTGTGTVTYDPPPHVAVLTGALRDPKYASVFQPTYPAGERRAGNEGRVTVRVLIGADGRVKQVIKVSAASDAFFEVTERQALSKWRFKPATRDGVPQESWQTLSVSFVLNEEG</sequence>
<keyword evidence="7 10" id="KW-0653">Protein transport</keyword>
<dbReference type="InterPro" id="IPR037682">
    <property type="entry name" value="TonB_C"/>
</dbReference>
<feature type="domain" description="TonB C-terminal" evidence="11">
    <location>
        <begin position="129"/>
        <end position="222"/>
    </location>
</feature>
<comment type="function">
    <text evidence="10">Interacts with outer membrane receptor proteins that carry out high-affinity binding and energy dependent uptake into the periplasmic space of specific substrates. It could act to transduce energy from the cytoplasmic membrane to specific energy-requiring processes in the outer membrane, resulting in the release into the periplasm of ligands bound by these outer membrane proteins.</text>
</comment>
<dbReference type="KEGG" id="spap:H3Z74_20365"/>
<evidence type="ECO:0000256" key="9">
    <source>
        <dbReference type="ARBA" id="ARBA00023136"/>
    </source>
</evidence>
<dbReference type="Gene3D" id="3.30.1150.10">
    <property type="match status" value="1"/>
</dbReference>
<dbReference type="EMBL" id="CP061038">
    <property type="protein sequence ID" value="QNQ09020.1"/>
    <property type="molecule type" value="Genomic_DNA"/>
</dbReference>
<proteinExistence type="inferred from homology"/>
<evidence type="ECO:0000256" key="8">
    <source>
        <dbReference type="ARBA" id="ARBA00022989"/>
    </source>
</evidence>
<dbReference type="GO" id="GO:0030288">
    <property type="term" value="C:outer membrane-bounded periplasmic space"/>
    <property type="evidence" value="ECO:0007669"/>
    <property type="project" value="InterPro"/>
</dbReference>
<keyword evidence="13" id="KW-1185">Reference proteome</keyword>
<dbReference type="InterPro" id="IPR003538">
    <property type="entry name" value="TonB"/>
</dbReference>
<dbReference type="InterPro" id="IPR051045">
    <property type="entry name" value="TonB-dependent_transducer"/>
</dbReference>
<dbReference type="PANTHER" id="PTHR33446">
    <property type="entry name" value="PROTEIN TONB-RELATED"/>
    <property type="match status" value="1"/>
</dbReference>
<dbReference type="GO" id="GO:0005886">
    <property type="term" value="C:plasma membrane"/>
    <property type="evidence" value="ECO:0007669"/>
    <property type="project" value="UniProtKB-SubCell"/>
</dbReference>
<evidence type="ECO:0000313" key="12">
    <source>
        <dbReference type="EMBL" id="QNQ09020.1"/>
    </source>
</evidence>
<accession>A0A7H0LH67</accession>
<evidence type="ECO:0000256" key="10">
    <source>
        <dbReference type="RuleBase" id="RU362123"/>
    </source>
</evidence>
<dbReference type="PROSITE" id="PS52015">
    <property type="entry name" value="TONB_CTD"/>
    <property type="match status" value="1"/>
</dbReference>
<keyword evidence="4 10" id="KW-1003">Cell membrane</keyword>
<keyword evidence="3 10" id="KW-0813">Transport</keyword>
<comment type="similarity">
    <text evidence="2 10">Belongs to the TonB family.</text>
</comment>
<evidence type="ECO:0000256" key="4">
    <source>
        <dbReference type="ARBA" id="ARBA00022475"/>
    </source>
</evidence>
<evidence type="ECO:0000256" key="7">
    <source>
        <dbReference type="ARBA" id="ARBA00022927"/>
    </source>
</evidence>
<evidence type="ECO:0000256" key="5">
    <source>
        <dbReference type="ARBA" id="ARBA00022519"/>
    </source>
</evidence>
<dbReference type="Proteomes" id="UP000516148">
    <property type="component" value="Chromosome"/>
</dbReference>
<dbReference type="GO" id="GO:0055085">
    <property type="term" value="P:transmembrane transport"/>
    <property type="evidence" value="ECO:0007669"/>
    <property type="project" value="InterPro"/>
</dbReference>
<keyword evidence="9" id="KW-0472">Membrane</keyword>
<evidence type="ECO:0000256" key="3">
    <source>
        <dbReference type="ARBA" id="ARBA00022448"/>
    </source>
</evidence>
<reference evidence="12 13" key="1">
    <citation type="submission" date="2020-09" db="EMBL/GenBank/DDBJ databases">
        <title>Sphingomonas sp., a new species isolated from pork steak.</title>
        <authorList>
            <person name="Heidler von Heilborn D."/>
        </authorList>
    </citation>
    <scope>NUCLEOTIDE SEQUENCE [LARGE SCALE GENOMIC DNA]</scope>
    <source>
        <strain evidence="13">S8-3T</strain>
    </source>
</reference>
<keyword evidence="6" id="KW-0812">Transmembrane</keyword>
<keyword evidence="8" id="KW-1133">Transmembrane helix</keyword>
<evidence type="ECO:0000256" key="2">
    <source>
        <dbReference type="ARBA" id="ARBA00006555"/>
    </source>
</evidence>
<evidence type="ECO:0000259" key="11">
    <source>
        <dbReference type="PROSITE" id="PS52015"/>
    </source>
</evidence>
<dbReference type="GO" id="GO:0015891">
    <property type="term" value="P:siderophore transport"/>
    <property type="evidence" value="ECO:0007669"/>
    <property type="project" value="InterPro"/>
</dbReference>
<evidence type="ECO:0000313" key="13">
    <source>
        <dbReference type="Proteomes" id="UP000516148"/>
    </source>
</evidence>